<dbReference type="RefSeq" id="WP_089817681.1">
    <property type="nucleotide sequence ID" value="NZ_FOZK01000003.1"/>
</dbReference>
<evidence type="ECO:0000256" key="6">
    <source>
        <dbReference type="ARBA" id="ARBA00058094"/>
    </source>
</evidence>
<evidence type="ECO:0000259" key="10">
    <source>
        <dbReference type="Pfam" id="PF01883"/>
    </source>
</evidence>
<reference evidence="11 12" key="1">
    <citation type="submission" date="2016-10" db="EMBL/GenBank/DDBJ databases">
        <authorList>
            <person name="de Groot N.N."/>
        </authorList>
    </citation>
    <scope>NUCLEOTIDE SEQUENCE [LARGE SCALE GENOMIC DNA]</scope>
    <source>
        <strain evidence="11 12">CGMCC 1.10457</strain>
    </source>
</reference>
<dbReference type="InterPro" id="IPR027417">
    <property type="entry name" value="P-loop_NTPase"/>
</dbReference>
<dbReference type="EMBL" id="FOZK01000003">
    <property type="protein sequence ID" value="SFS07783.1"/>
    <property type="molecule type" value="Genomic_DNA"/>
</dbReference>
<organism evidence="11 12">
    <name type="scientific">Halomicrobium zhouii</name>
    <dbReference type="NCBI Taxonomy" id="767519"/>
    <lineage>
        <taxon>Archaea</taxon>
        <taxon>Methanobacteriati</taxon>
        <taxon>Methanobacteriota</taxon>
        <taxon>Stenosarchaea group</taxon>
        <taxon>Halobacteria</taxon>
        <taxon>Halobacteriales</taxon>
        <taxon>Haloarculaceae</taxon>
        <taxon>Halomicrobium</taxon>
    </lineage>
</organism>
<name>A0A1I6LWG7_9EURY</name>
<sequence>MTQPELESELTDRLATVQDPANDDDDVVSMGLVNDVTVRDGTAEVSLAFNAPYAPEEIEIGNAIREEIEDAGLEPDLRANVGEEHGYDEDVLPGVRNVVAVASGKGGVGKTTVAANLAAGLKDLGARVGILDADVHGPNVPRILPTENEPGITPDEEIVPPRSDGVMVMSTHHMMPDDEDEPAVMRGPMVNNVMMKFVNEVQWGRLDYLVVDLPPGTGDASLNLLQTLPVAGVVIVTTPQEMAVADARKGLRLFADHDAPVLGVVENMSTFRCPGCGDDHSVFGEGGGDEIREDYDVPVLSRLPIHPDFDSQGGDGPTVRDDDSVVQEDLFDMVDSVADRIGEENRRKVAEHVDAARADAGDDVPAAAESR</sequence>
<keyword evidence="1 8" id="KW-0479">Metal-binding</keyword>
<dbReference type="AlphaFoldDB" id="A0A1I6LWG7"/>
<evidence type="ECO:0000256" key="4">
    <source>
        <dbReference type="ARBA" id="ARBA00023004"/>
    </source>
</evidence>
<comment type="function">
    <text evidence="6 8">Binds and transfers iron-sulfur (Fe-S) clusters to target apoproteins. Can hydrolyze ATP.</text>
</comment>
<accession>A0A1I6LWG7</accession>
<evidence type="ECO:0000256" key="9">
    <source>
        <dbReference type="SAM" id="MobiDB-lite"/>
    </source>
</evidence>
<keyword evidence="5 8" id="KW-0411">Iron-sulfur</keyword>
<dbReference type="PANTHER" id="PTHR42961">
    <property type="entry name" value="IRON-SULFUR PROTEIN NUBPL"/>
    <property type="match status" value="1"/>
</dbReference>
<dbReference type="OrthoDB" id="8297at2157"/>
<keyword evidence="8" id="KW-0378">Hydrolase</keyword>
<dbReference type="InterPro" id="IPR000808">
    <property type="entry name" value="Mrp-like_CS"/>
</dbReference>
<dbReference type="SUPFAM" id="SSF52540">
    <property type="entry name" value="P-loop containing nucleoside triphosphate hydrolases"/>
    <property type="match status" value="1"/>
</dbReference>
<evidence type="ECO:0000256" key="1">
    <source>
        <dbReference type="ARBA" id="ARBA00022723"/>
    </source>
</evidence>
<dbReference type="PROSITE" id="PS01215">
    <property type="entry name" value="MRP"/>
    <property type="match status" value="1"/>
</dbReference>
<dbReference type="Proteomes" id="UP000199062">
    <property type="component" value="Unassembled WGS sequence"/>
</dbReference>
<feature type="binding site" evidence="8">
    <location>
        <begin position="104"/>
        <end position="111"/>
    </location>
    <ligand>
        <name>ATP</name>
        <dbReference type="ChEBI" id="CHEBI:30616"/>
    </ligand>
</feature>
<keyword evidence="12" id="KW-1185">Reference proteome</keyword>
<evidence type="ECO:0000256" key="8">
    <source>
        <dbReference type="HAMAP-Rule" id="MF_02040"/>
    </source>
</evidence>
<keyword evidence="4 8" id="KW-0408">Iron</keyword>
<evidence type="ECO:0000256" key="3">
    <source>
        <dbReference type="ARBA" id="ARBA00022840"/>
    </source>
</evidence>
<gene>
    <name evidence="11" type="ORF">SAMN05216559_3290</name>
</gene>
<evidence type="ECO:0000256" key="5">
    <source>
        <dbReference type="ARBA" id="ARBA00023014"/>
    </source>
</evidence>
<proteinExistence type="inferred from homology"/>
<evidence type="ECO:0000313" key="12">
    <source>
        <dbReference type="Proteomes" id="UP000199062"/>
    </source>
</evidence>
<dbReference type="GO" id="GO:0046872">
    <property type="term" value="F:metal ion binding"/>
    <property type="evidence" value="ECO:0007669"/>
    <property type="project" value="UniProtKB-KW"/>
</dbReference>
<evidence type="ECO:0000256" key="7">
    <source>
        <dbReference type="ARBA" id="ARBA00074706"/>
    </source>
</evidence>
<dbReference type="SUPFAM" id="SSF117916">
    <property type="entry name" value="Fe-S cluster assembly (FSCA) domain-like"/>
    <property type="match status" value="1"/>
</dbReference>
<dbReference type="STRING" id="767519.SAMN05216559_3290"/>
<dbReference type="GO" id="GO:0005524">
    <property type="term" value="F:ATP binding"/>
    <property type="evidence" value="ECO:0007669"/>
    <property type="project" value="UniProtKB-UniRule"/>
</dbReference>
<dbReference type="CDD" id="cd02037">
    <property type="entry name" value="Mrp_NBP35"/>
    <property type="match status" value="1"/>
</dbReference>
<feature type="region of interest" description="Disordered" evidence="9">
    <location>
        <begin position="352"/>
        <end position="371"/>
    </location>
</feature>
<comment type="subunit">
    <text evidence="8">Homodimer.</text>
</comment>
<dbReference type="Pfam" id="PF01883">
    <property type="entry name" value="FeS_assembly_P"/>
    <property type="match status" value="1"/>
</dbReference>
<dbReference type="InterPro" id="IPR033756">
    <property type="entry name" value="YlxH/NBP35"/>
</dbReference>
<dbReference type="InterPro" id="IPR044304">
    <property type="entry name" value="NUBPL-like"/>
</dbReference>
<evidence type="ECO:0000313" key="11">
    <source>
        <dbReference type="EMBL" id="SFS07783.1"/>
    </source>
</evidence>
<dbReference type="GO" id="GO:0016887">
    <property type="term" value="F:ATP hydrolysis activity"/>
    <property type="evidence" value="ECO:0007669"/>
    <property type="project" value="UniProtKB-UniRule"/>
</dbReference>
<dbReference type="InterPro" id="IPR034904">
    <property type="entry name" value="FSCA_dom_sf"/>
</dbReference>
<dbReference type="InterPro" id="IPR002744">
    <property type="entry name" value="MIP18-like"/>
</dbReference>
<dbReference type="GO" id="GO:0051539">
    <property type="term" value="F:4 iron, 4 sulfur cluster binding"/>
    <property type="evidence" value="ECO:0007669"/>
    <property type="project" value="TreeGrafter"/>
</dbReference>
<protein>
    <recommendedName>
        <fullName evidence="7 8">Iron-sulfur cluster carrier protein</fullName>
    </recommendedName>
</protein>
<dbReference type="Gene3D" id="3.30.300.130">
    <property type="entry name" value="Fe-S cluster assembly (FSCA)"/>
    <property type="match status" value="1"/>
</dbReference>
<evidence type="ECO:0000256" key="2">
    <source>
        <dbReference type="ARBA" id="ARBA00022741"/>
    </source>
</evidence>
<dbReference type="GO" id="GO:0016226">
    <property type="term" value="P:iron-sulfur cluster assembly"/>
    <property type="evidence" value="ECO:0007669"/>
    <property type="project" value="InterPro"/>
</dbReference>
<dbReference type="GO" id="GO:0140663">
    <property type="term" value="F:ATP-dependent FeS chaperone activity"/>
    <property type="evidence" value="ECO:0007669"/>
    <property type="project" value="InterPro"/>
</dbReference>
<keyword evidence="2 8" id="KW-0547">Nucleotide-binding</keyword>
<dbReference type="Pfam" id="PF10609">
    <property type="entry name" value="ParA"/>
    <property type="match status" value="1"/>
</dbReference>
<keyword evidence="3 8" id="KW-0067">ATP-binding</keyword>
<comment type="similarity">
    <text evidence="8">Belongs to the Mrp/NBP35 ATP-binding proteins family.</text>
</comment>
<feature type="region of interest" description="Disordered" evidence="9">
    <location>
        <begin position="141"/>
        <end position="161"/>
    </location>
</feature>
<dbReference type="InterPro" id="IPR019591">
    <property type="entry name" value="Mrp/NBP35_ATP-bd"/>
</dbReference>
<dbReference type="FunFam" id="3.40.50.300:FF:001119">
    <property type="entry name" value="Iron-sulfur cluster carrier protein"/>
    <property type="match status" value="1"/>
</dbReference>
<feature type="domain" description="MIP18 family-like" evidence="10">
    <location>
        <begin position="9"/>
        <end position="69"/>
    </location>
</feature>
<dbReference type="PANTHER" id="PTHR42961:SF2">
    <property type="entry name" value="IRON-SULFUR PROTEIN NUBPL"/>
    <property type="match status" value="1"/>
</dbReference>
<dbReference type="Gene3D" id="3.40.50.300">
    <property type="entry name" value="P-loop containing nucleotide triphosphate hydrolases"/>
    <property type="match status" value="1"/>
</dbReference>
<dbReference type="HAMAP" id="MF_02040">
    <property type="entry name" value="Mrp_NBP35"/>
    <property type="match status" value="1"/>
</dbReference>